<dbReference type="Gene3D" id="3.30.300.70">
    <property type="entry name" value="RimP-like superfamily, N-terminal"/>
    <property type="match status" value="1"/>
</dbReference>
<evidence type="ECO:0000259" key="4">
    <source>
        <dbReference type="Pfam" id="PF02576"/>
    </source>
</evidence>
<dbReference type="GO" id="GO:0000028">
    <property type="term" value="P:ribosomal small subunit assembly"/>
    <property type="evidence" value="ECO:0007669"/>
    <property type="project" value="TreeGrafter"/>
</dbReference>
<comment type="similarity">
    <text evidence="3">Belongs to the RimP family.</text>
</comment>
<dbReference type="InterPro" id="IPR028989">
    <property type="entry name" value="RimP_N"/>
</dbReference>
<comment type="caution">
    <text evidence="5">The sequence shown here is derived from an EMBL/GenBank/DDBJ whole genome shotgun (WGS) entry which is preliminary data.</text>
</comment>
<dbReference type="EMBL" id="PUBV01000011">
    <property type="protein sequence ID" value="PWB07642.1"/>
    <property type="molecule type" value="Genomic_DNA"/>
</dbReference>
<dbReference type="RefSeq" id="WP_107036017.1">
    <property type="nucleotide sequence ID" value="NZ_CAOMFE010000015.1"/>
</dbReference>
<dbReference type="InterPro" id="IPR003728">
    <property type="entry name" value="Ribosome_maturation_RimP"/>
</dbReference>
<dbReference type="Proteomes" id="UP000244925">
    <property type="component" value="Unassembled WGS sequence"/>
</dbReference>
<gene>
    <name evidence="3" type="primary">rimP</name>
    <name evidence="5" type="ORF">C5O25_06955</name>
</gene>
<dbReference type="AlphaFoldDB" id="A0A2V1IY90"/>
<dbReference type="HAMAP" id="MF_01077">
    <property type="entry name" value="RimP"/>
    <property type="match status" value="1"/>
</dbReference>
<reference evidence="6" key="1">
    <citation type="submission" date="2018-02" db="EMBL/GenBank/DDBJ databases">
        <authorList>
            <person name="Clavel T."/>
            <person name="Strowig T."/>
        </authorList>
    </citation>
    <scope>NUCLEOTIDE SEQUENCE [LARGE SCALE GENOMIC DNA]</scope>
    <source>
        <strain evidence="6">DSM 100764</strain>
    </source>
</reference>
<comment type="function">
    <text evidence="3">Required for maturation of 30S ribosomal subunits.</text>
</comment>
<keyword evidence="2 3" id="KW-0690">Ribosome biogenesis</keyword>
<accession>A0A2V1IY90</accession>
<dbReference type="GeneID" id="93425796"/>
<dbReference type="SUPFAM" id="SSF75420">
    <property type="entry name" value="YhbC-like, N-terminal domain"/>
    <property type="match status" value="1"/>
</dbReference>
<evidence type="ECO:0000256" key="3">
    <source>
        <dbReference type="HAMAP-Rule" id="MF_01077"/>
    </source>
</evidence>
<dbReference type="PANTHER" id="PTHR33867:SF1">
    <property type="entry name" value="RIBOSOME MATURATION FACTOR RIMP"/>
    <property type="match status" value="1"/>
</dbReference>
<evidence type="ECO:0000313" key="5">
    <source>
        <dbReference type="EMBL" id="PWB07642.1"/>
    </source>
</evidence>
<sequence>MIDKNQLTLTVEEALRDTDLFLVDVSVTPDNRITVEIDSPEGVDIDTCVALSRKIEAAFDREAEDYELEVGSAGLTSPLKVKGQYDKNIGHEVEVMLREGGKKLCGVLQSVSDDLSEISLLTTRKVRPEGKKKPVMVEETVTVKLADTNRVTPVIDFK</sequence>
<name>A0A2V1IY90_9BACT</name>
<keyword evidence="6" id="KW-1185">Reference proteome</keyword>
<organism evidence="5 6">
    <name type="scientific">Paramuribaculum intestinale</name>
    <dbReference type="NCBI Taxonomy" id="2094151"/>
    <lineage>
        <taxon>Bacteria</taxon>
        <taxon>Pseudomonadati</taxon>
        <taxon>Bacteroidota</taxon>
        <taxon>Bacteroidia</taxon>
        <taxon>Bacteroidales</taxon>
        <taxon>Muribaculaceae</taxon>
        <taxon>Paramuribaculum</taxon>
    </lineage>
</organism>
<evidence type="ECO:0000256" key="1">
    <source>
        <dbReference type="ARBA" id="ARBA00022490"/>
    </source>
</evidence>
<evidence type="ECO:0000313" key="6">
    <source>
        <dbReference type="Proteomes" id="UP000244925"/>
    </source>
</evidence>
<dbReference type="GO" id="GO:0006412">
    <property type="term" value="P:translation"/>
    <property type="evidence" value="ECO:0007669"/>
    <property type="project" value="TreeGrafter"/>
</dbReference>
<proteinExistence type="inferred from homology"/>
<keyword evidence="1 3" id="KW-0963">Cytoplasm</keyword>
<dbReference type="InterPro" id="IPR035956">
    <property type="entry name" value="RimP_N_sf"/>
</dbReference>
<comment type="subcellular location">
    <subcellularLocation>
        <location evidence="3">Cytoplasm</location>
    </subcellularLocation>
</comment>
<evidence type="ECO:0000256" key="2">
    <source>
        <dbReference type="ARBA" id="ARBA00022517"/>
    </source>
</evidence>
<protein>
    <recommendedName>
        <fullName evidence="3">Ribosome maturation factor RimP</fullName>
    </recommendedName>
</protein>
<dbReference type="PANTHER" id="PTHR33867">
    <property type="entry name" value="RIBOSOME MATURATION FACTOR RIMP"/>
    <property type="match status" value="1"/>
</dbReference>
<dbReference type="GO" id="GO:0005829">
    <property type="term" value="C:cytosol"/>
    <property type="evidence" value="ECO:0007669"/>
    <property type="project" value="TreeGrafter"/>
</dbReference>
<dbReference type="NCBIfam" id="NF002531">
    <property type="entry name" value="PRK02001.1"/>
    <property type="match status" value="1"/>
</dbReference>
<feature type="domain" description="Ribosome maturation factor RimP N-terminal" evidence="4">
    <location>
        <begin position="11"/>
        <end position="75"/>
    </location>
</feature>
<dbReference type="Pfam" id="PF02576">
    <property type="entry name" value="RimP_N"/>
    <property type="match status" value="1"/>
</dbReference>